<feature type="region of interest" description="Disordered" evidence="1">
    <location>
        <begin position="65"/>
        <end position="103"/>
    </location>
</feature>
<sequence>MLIICLFYTYRGDDILLTEPSWSQVVNDLLNPAGQNLRIREDLQEFKRLFREDAMDYATCTANVKRKRPTPRSLRGGKAPWDKGEDDEDGEDDDDDCMGGPRRLNFRNQKEQWQQGYQTTTIVIITCATLLYII</sequence>
<proteinExistence type="predicted"/>
<name>A0A8B8ZMF3_PHODC</name>
<dbReference type="Proteomes" id="UP000228380">
    <property type="component" value="Unplaced"/>
</dbReference>
<evidence type="ECO:0000313" key="2">
    <source>
        <dbReference type="Proteomes" id="UP000228380"/>
    </source>
</evidence>
<accession>A0A8B8ZMF3</accession>
<evidence type="ECO:0000256" key="1">
    <source>
        <dbReference type="SAM" id="MobiDB-lite"/>
    </source>
</evidence>
<dbReference type="RefSeq" id="XP_038972653.1">
    <property type="nucleotide sequence ID" value="XM_039116725.1"/>
</dbReference>
<gene>
    <name evidence="3" type="primary">LOC120104848</name>
</gene>
<protein>
    <submittedName>
        <fullName evidence="3">Uncharacterized protein LOC120104848</fullName>
    </submittedName>
</protein>
<dbReference type="OrthoDB" id="10607384at2759"/>
<feature type="compositionally biased region" description="Acidic residues" evidence="1">
    <location>
        <begin position="84"/>
        <end position="97"/>
    </location>
</feature>
<evidence type="ECO:0000313" key="3">
    <source>
        <dbReference type="RefSeq" id="XP_038972653.1"/>
    </source>
</evidence>
<dbReference type="GeneID" id="120104848"/>
<keyword evidence="2" id="KW-1185">Reference proteome</keyword>
<dbReference type="AlphaFoldDB" id="A0A8B8ZMF3"/>
<organism evidence="2 3">
    <name type="scientific">Phoenix dactylifera</name>
    <name type="common">Date palm</name>
    <dbReference type="NCBI Taxonomy" id="42345"/>
    <lineage>
        <taxon>Eukaryota</taxon>
        <taxon>Viridiplantae</taxon>
        <taxon>Streptophyta</taxon>
        <taxon>Embryophyta</taxon>
        <taxon>Tracheophyta</taxon>
        <taxon>Spermatophyta</taxon>
        <taxon>Magnoliopsida</taxon>
        <taxon>Liliopsida</taxon>
        <taxon>Arecaceae</taxon>
        <taxon>Coryphoideae</taxon>
        <taxon>Phoeniceae</taxon>
        <taxon>Phoenix</taxon>
    </lineage>
</organism>
<reference evidence="3" key="1">
    <citation type="submission" date="2025-08" db="UniProtKB">
        <authorList>
            <consortium name="RefSeq"/>
        </authorList>
    </citation>
    <scope>IDENTIFICATION</scope>
    <source>
        <tissue evidence="3">Young leaves</tissue>
    </source>
</reference>
<dbReference type="KEGG" id="pda:120104848"/>